<evidence type="ECO:0000256" key="12">
    <source>
        <dbReference type="SAM" id="SignalP"/>
    </source>
</evidence>
<keyword evidence="10" id="KW-0379">Hydroxylation</keyword>
<accession>A0A3B5JVG4</accession>
<evidence type="ECO:0000256" key="6">
    <source>
        <dbReference type="ARBA" id="ARBA00022859"/>
    </source>
</evidence>
<keyword evidence="8" id="KW-1015">Disulfide bond</keyword>
<name>A0A3B5JVG4_TAKRU</name>
<organism evidence="14 15">
    <name type="scientific">Takifugu rubripes</name>
    <name type="common">Japanese pufferfish</name>
    <name type="synonym">Fugu rubripes</name>
    <dbReference type="NCBI Taxonomy" id="31033"/>
    <lineage>
        <taxon>Eukaryota</taxon>
        <taxon>Metazoa</taxon>
        <taxon>Chordata</taxon>
        <taxon>Craniata</taxon>
        <taxon>Vertebrata</taxon>
        <taxon>Euteleostomi</taxon>
        <taxon>Actinopterygii</taxon>
        <taxon>Neopterygii</taxon>
        <taxon>Teleostei</taxon>
        <taxon>Neoteleostei</taxon>
        <taxon>Acanthomorphata</taxon>
        <taxon>Eupercaria</taxon>
        <taxon>Tetraodontiformes</taxon>
        <taxon>Tetradontoidea</taxon>
        <taxon>Tetraodontidae</taxon>
        <taxon>Takifugu</taxon>
    </lineage>
</organism>
<sequence>MGCHYGLVVLVGVTLLLTPGHGDPNCKGIAGVAGQPGIPGRDGQPGAKGEKGEPVLHRLKGDAGSPGMQGAMGPKGYHGEVGPLGPPGNPGLPGPGGNTAMTGEHVQHTHSAFSVMRTDQRYPVVTYDVTLVNKPGHFNAGTGFFTCKIPGVYYFTFQSMAKVSMCLRISSDSLTDKLGFCDYNRNTEQVLSGGVVLQLGAGQKVWLESFKDQQKDAETKDTQEKKIIFSGFMIYAE</sequence>
<dbReference type="Proteomes" id="UP000005226">
    <property type="component" value="Chromosome 19"/>
</dbReference>
<dbReference type="PANTHER" id="PTHR15427">
    <property type="entry name" value="EMILIN ELASTIN MICROFIBRIL INTERFACE-LOCATED PROTEIN ELASTIN MICROFIBRIL INTERFACER"/>
    <property type="match status" value="1"/>
</dbReference>
<keyword evidence="4" id="KW-0399">Innate immunity</keyword>
<reference evidence="14" key="2">
    <citation type="submission" date="2025-08" db="UniProtKB">
        <authorList>
            <consortium name="Ensembl"/>
        </authorList>
    </citation>
    <scope>IDENTIFICATION</scope>
</reference>
<feature type="chain" id="PRO_5017331348" description="C1q domain-containing protein" evidence="12">
    <location>
        <begin position="23"/>
        <end position="237"/>
    </location>
</feature>
<evidence type="ECO:0000256" key="7">
    <source>
        <dbReference type="ARBA" id="ARBA00022875"/>
    </source>
</evidence>
<dbReference type="PROSITE" id="PS50871">
    <property type="entry name" value="C1Q"/>
    <property type="match status" value="1"/>
</dbReference>
<dbReference type="AlphaFoldDB" id="A0A3B5JVG4"/>
<reference evidence="14" key="3">
    <citation type="submission" date="2025-09" db="UniProtKB">
        <authorList>
            <consortium name="Ensembl"/>
        </authorList>
    </citation>
    <scope>IDENTIFICATION</scope>
</reference>
<dbReference type="PRINTS" id="PR00007">
    <property type="entry name" value="COMPLEMNTC1Q"/>
</dbReference>
<evidence type="ECO:0000256" key="9">
    <source>
        <dbReference type="ARBA" id="ARBA00023180"/>
    </source>
</evidence>
<dbReference type="SMART" id="SM00110">
    <property type="entry name" value="C1Q"/>
    <property type="match status" value="1"/>
</dbReference>
<feature type="signal peptide" evidence="12">
    <location>
        <begin position="1"/>
        <end position="22"/>
    </location>
</feature>
<dbReference type="OMA" id="RNITTYP"/>
<keyword evidence="3" id="KW-0272">Extracellular matrix</keyword>
<keyword evidence="2" id="KW-0964">Secreted</keyword>
<evidence type="ECO:0000256" key="2">
    <source>
        <dbReference type="ARBA" id="ARBA00022525"/>
    </source>
</evidence>
<evidence type="ECO:0000259" key="13">
    <source>
        <dbReference type="PROSITE" id="PS50871"/>
    </source>
</evidence>
<evidence type="ECO:0000256" key="5">
    <source>
        <dbReference type="ARBA" id="ARBA00022737"/>
    </source>
</evidence>
<dbReference type="InterPro" id="IPR001073">
    <property type="entry name" value="C1q_dom"/>
</dbReference>
<evidence type="ECO:0000313" key="14">
    <source>
        <dbReference type="Ensembl" id="ENSTRUP00000048533.1"/>
    </source>
</evidence>
<dbReference type="InterPro" id="IPR050392">
    <property type="entry name" value="Collagen/C1q_domain"/>
</dbReference>
<gene>
    <name evidence="14" type="primary">LOC105418295</name>
</gene>
<dbReference type="GO" id="GO:0006958">
    <property type="term" value="P:complement activation, classical pathway"/>
    <property type="evidence" value="ECO:0007669"/>
    <property type="project" value="UniProtKB-KW"/>
</dbReference>
<dbReference type="Gene3D" id="2.60.120.40">
    <property type="match status" value="1"/>
</dbReference>
<feature type="region of interest" description="Disordered" evidence="11">
    <location>
        <begin position="61"/>
        <end position="80"/>
    </location>
</feature>
<evidence type="ECO:0000256" key="8">
    <source>
        <dbReference type="ARBA" id="ARBA00023157"/>
    </source>
</evidence>
<protein>
    <recommendedName>
        <fullName evidence="13">C1q domain-containing protein</fullName>
    </recommendedName>
</protein>
<feature type="domain" description="C1q" evidence="13">
    <location>
        <begin position="102"/>
        <end position="237"/>
    </location>
</feature>
<keyword evidence="7" id="KW-0180">Complement pathway</keyword>
<keyword evidence="6" id="KW-0391">Immunity</keyword>
<evidence type="ECO:0000256" key="3">
    <source>
        <dbReference type="ARBA" id="ARBA00022530"/>
    </source>
</evidence>
<reference evidence="14 15" key="1">
    <citation type="journal article" date="2011" name="Genome Biol. Evol.">
        <title>Integration of the genetic map and genome assembly of fugu facilitates insights into distinct features of genome evolution in teleosts and mammals.</title>
        <authorList>
            <person name="Kai W."/>
            <person name="Kikuchi K."/>
            <person name="Tohari S."/>
            <person name="Chew A.K."/>
            <person name="Tay A."/>
            <person name="Fujiwara A."/>
            <person name="Hosoya S."/>
            <person name="Suetake H."/>
            <person name="Naruse K."/>
            <person name="Brenner S."/>
            <person name="Suzuki Y."/>
            <person name="Venkatesh B."/>
        </authorList>
    </citation>
    <scope>NUCLEOTIDE SEQUENCE [LARGE SCALE GENOMIC DNA]</scope>
</reference>
<evidence type="ECO:0000313" key="15">
    <source>
        <dbReference type="Proteomes" id="UP000005226"/>
    </source>
</evidence>
<dbReference type="GO" id="GO:0045087">
    <property type="term" value="P:innate immune response"/>
    <property type="evidence" value="ECO:0007669"/>
    <property type="project" value="UniProtKB-KW"/>
</dbReference>
<dbReference type="SUPFAM" id="SSF49842">
    <property type="entry name" value="TNF-like"/>
    <property type="match status" value="1"/>
</dbReference>
<dbReference type="InParanoid" id="A0A3B5JVG4"/>
<dbReference type="GeneTree" id="ENSGT00940000162143"/>
<keyword evidence="5" id="KW-0677">Repeat</keyword>
<feature type="region of interest" description="Disordered" evidence="11">
    <location>
        <begin position="35"/>
        <end position="56"/>
    </location>
</feature>
<comment type="subcellular location">
    <subcellularLocation>
        <location evidence="1">Secreted</location>
        <location evidence="1">Extracellular space</location>
        <location evidence="1">Extracellular matrix</location>
    </subcellularLocation>
</comment>
<evidence type="ECO:0000256" key="4">
    <source>
        <dbReference type="ARBA" id="ARBA00022588"/>
    </source>
</evidence>
<keyword evidence="12" id="KW-0732">Signal</keyword>
<dbReference type="Ensembl" id="ENSTRUT00000050607.2">
    <property type="protein sequence ID" value="ENSTRUP00000048533.1"/>
    <property type="gene ID" value="ENSTRUG00000025555.2"/>
</dbReference>
<proteinExistence type="predicted"/>
<dbReference type="PANTHER" id="PTHR15427:SF26">
    <property type="entry name" value="COMPLEMENT C1Q SUBCOMPONENT SUBUNIT A"/>
    <property type="match status" value="1"/>
</dbReference>
<evidence type="ECO:0000256" key="11">
    <source>
        <dbReference type="SAM" id="MobiDB-lite"/>
    </source>
</evidence>
<dbReference type="Pfam" id="PF00386">
    <property type="entry name" value="C1q"/>
    <property type="match status" value="1"/>
</dbReference>
<keyword evidence="9" id="KW-0325">Glycoprotein</keyword>
<dbReference type="InterPro" id="IPR008983">
    <property type="entry name" value="Tumour_necrosis_fac-like_dom"/>
</dbReference>
<dbReference type="GO" id="GO:0005581">
    <property type="term" value="C:collagen trimer"/>
    <property type="evidence" value="ECO:0007669"/>
    <property type="project" value="UniProtKB-KW"/>
</dbReference>
<keyword evidence="15" id="KW-1185">Reference proteome</keyword>
<evidence type="ECO:0000256" key="10">
    <source>
        <dbReference type="ARBA" id="ARBA00023278"/>
    </source>
</evidence>
<evidence type="ECO:0000256" key="1">
    <source>
        <dbReference type="ARBA" id="ARBA00004498"/>
    </source>
</evidence>
<dbReference type="STRING" id="31033.ENSTRUP00000048533"/>